<comment type="caution">
    <text evidence="1">The sequence shown here is derived from an EMBL/GenBank/DDBJ whole genome shotgun (WGS) entry which is preliminary data.</text>
</comment>
<organism evidence="1 2">
    <name type="scientific">Microvirga aerilata</name>
    <dbReference type="NCBI Taxonomy" id="670292"/>
    <lineage>
        <taxon>Bacteria</taxon>
        <taxon>Pseudomonadati</taxon>
        <taxon>Pseudomonadota</taxon>
        <taxon>Alphaproteobacteria</taxon>
        <taxon>Hyphomicrobiales</taxon>
        <taxon>Methylobacteriaceae</taxon>
        <taxon>Microvirga</taxon>
    </lineage>
</organism>
<dbReference type="EMBL" id="JAEQMY010000041">
    <property type="protein sequence ID" value="MBL0406462.1"/>
    <property type="molecule type" value="Genomic_DNA"/>
</dbReference>
<reference evidence="1" key="1">
    <citation type="submission" date="2021-01" db="EMBL/GenBank/DDBJ databases">
        <title>Microvirga sp.</title>
        <authorList>
            <person name="Kim M.K."/>
        </authorList>
    </citation>
    <scope>NUCLEOTIDE SEQUENCE</scope>
    <source>
        <strain evidence="1">5420S-16</strain>
    </source>
</reference>
<dbReference type="Proteomes" id="UP000605848">
    <property type="component" value="Unassembled WGS sequence"/>
</dbReference>
<accession>A0A936ZAW4</accession>
<gene>
    <name evidence="1" type="ORF">JKG68_21115</name>
</gene>
<dbReference type="AlphaFoldDB" id="A0A936ZAW4"/>
<dbReference type="RefSeq" id="WP_210346410.1">
    <property type="nucleotide sequence ID" value="NZ_JAEQMY010000041.1"/>
</dbReference>
<proteinExistence type="predicted"/>
<sequence length="46" mass="5072">MTSIHMDDLDVLAWGLWRVPPGQFVVGAIFEAFAASSGKKRLRLIA</sequence>
<keyword evidence="2" id="KW-1185">Reference proteome</keyword>
<name>A0A936ZAW4_9HYPH</name>
<protein>
    <submittedName>
        <fullName evidence="1">Uncharacterized protein</fullName>
    </submittedName>
</protein>
<evidence type="ECO:0000313" key="1">
    <source>
        <dbReference type="EMBL" id="MBL0406462.1"/>
    </source>
</evidence>
<evidence type="ECO:0000313" key="2">
    <source>
        <dbReference type="Proteomes" id="UP000605848"/>
    </source>
</evidence>